<keyword evidence="5" id="KW-0808">Transferase</keyword>
<dbReference type="CDD" id="cd06661">
    <property type="entry name" value="GGCT_like"/>
    <property type="match status" value="1"/>
</dbReference>
<evidence type="ECO:0000256" key="2">
    <source>
        <dbReference type="PIRSR" id="PIRSR639126-1"/>
    </source>
</evidence>
<dbReference type="InterPro" id="IPR013024">
    <property type="entry name" value="GGCT-like"/>
</dbReference>
<dbReference type="GO" id="GO:0016740">
    <property type="term" value="F:transferase activity"/>
    <property type="evidence" value="ECO:0007669"/>
    <property type="project" value="UniProtKB-KW"/>
</dbReference>
<comment type="similarity">
    <text evidence="1 3">Belongs to the gamma-glutamylcyclotransferase family.</text>
</comment>
<dbReference type="GO" id="GO:0061929">
    <property type="term" value="F:gamma-glutamylaminecyclotransferase activity"/>
    <property type="evidence" value="ECO:0007669"/>
    <property type="project" value="InterPro"/>
</dbReference>
<keyword evidence="6" id="KW-1185">Reference proteome</keyword>
<dbReference type="InterPro" id="IPR009288">
    <property type="entry name" value="AIG2-like_dom"/>
</dbReference>
<dbReference type="OrthoDB" id="482277at2"/>
<dbReference type="SUPFAM" id="SSF110857">
    <property type="entry name" value="Gamma-glutamyl cyclotransferase-like"/>
    <property type="match status" value="1"/>
</dbReference>
<feature type="domain" description="Gamma-glutamylcyclotransferase AIG2-like" evidence="4">
    <location>
        <begin position="5"/>
        <end position="113"/>
    </location>
</feature>
<dbReference type="KEGG" id="tsy:THSYN_06820"/>
<dbReference type="AlphaFoldDB" id="A0A2K8U530"/>
<dbReference type="PANTHER" id="PTHR12510">
    <property type="entry name" value="TROPONIN C-AKIN-1 PROTEIN"/>
    <property type="match status" value="1"/>
</dbReference>
<evidence type="ECO:0000256" key="3">
    <source>
        <dbReference type="RuleBase" id="RU367036"/>
    </source>
</evidence>
<evidence type="ECO:0000256" key="1">
    <source>
        <dbReference type="ARBA" id="ARBA00008861"/>
    </source>
</evidence>
<name>A0A2K8U530_9GAMM</name>
<proteinExistence type="inferred from homology"/>
<dbReference type="EMBL" id="CP020370">
    <property type="protein sequence ID" value="AUB80693.1"/>
    <property type="molecule type" value="Genomic_DNA"/>
</dbReference>
<dbReference type="InterPro" id="IPR036568">
    <property type="entry name" value="GGCT-like_sf"/>
</dbReference>
<evidence type="ECO:0000259" key="4">
    <source>
        <dbReference type="Pfam" id="PF06094"/>
    </source>
</evidence>
<evidence type="ECO:0000313" key="6">
    <source>
        <dbReference type="Proteomes" id="UP000232638"/>
    </source>
</evidence>
<dbReference type="Gene3D" id="3.10.490.10">
    <property type="entry name" value="Gamma-glutamyl cyclotransferase-like"/>
    <property type="match status" value="1"/>
</dbReference>
<dbReference type="InterPro" id="IPR039126">
    <property type="entry name" value="GGACT"/>
</dbReference>
<reference evidence="5 6" key="1">
    <citation type="submission" date="2017-03" db="EMBL/GenBank/DDBJ databases">
        <title>Complete genome sequence of Candidatus 'Thiodictyon syntrophicum' sp. nov. strain Cad16T, a photolithoautotroph purple sulfur bacterium isolated from an alpine meromictic lake.</title>
        <authorList>
            <person name="Luedin S.M."/>
            <person name="Pothier J.F."/>
            <person name="Danza F."/>
            <person name="Storelli N."/>
            <person name="Wittwer M."/>
            <person name="Tonolla M."/>
        </authorList>
    </citation>
    <scope>NUCLEOTIDE SEQUENCE [LARGE SCALE GENOMIC DNA]</scope>
    <source>
        <strain evidence="5 6">Cad16T</strain>
    </source>
</reference>
<sequence length="141" mass="15952">MYHQVFVYGTLLRGEVNHHLLSGARLLGPHRTAPCFTLFLLGAYPGAVRTGTAALVGEVFRLDTAGLQRLDRLEEYPRLYARRPLPSPYGRAWIYLYRGCLRDRPVLPGGDWRALVADPDSCRAAGVRHTRDPKNRPRSRN</sequence>
<dbReference type="GO" id="GO:0005829">
    <property type="term" value="C:cytosol"/>
    <property type="evidence" value="ECO:0007669"/>
    <property type="project" value="TreeGrafter"/>
</dbReference>
<dbReference type="RefSeq" id="WP_100918483.1">
    <property type="nucleotide sequence ID" value="NZ_CP020370.1"/>
</dbReference>
<organism evidence="5 6">
    <name type="scientific">Candidatus Thiodictyon syntrophicum</name>
    <dbReference type="NCBI Taxonomy" id="1166950"/>
    <lineage>
        <taxon>Bacteria</taxon>
        <taxon>Pseudomonadati</taxon>
        <taxon>Pseudomonadota</taxon>
        <taxon>Gammaproteobacteria</taxon>
        <taxon>Chromatiales</taxon>
        <taxon>Chromatiaceae</taxon>
        <taxon>Thiodictyon</taxon>
    </lineage>
</organism>
<protein>
    <recommendedName>
        <fullName evidence="3">Gamma-glutamylcyclotransferase family protein</fullName>
    </recommendedName>
</protein>
<evidence type="ECO:0000313" key="5">
    <source>
        <dbReference type="EMBL" id="AUB80693.1"/>
    </source>
</evidence>
<dbReference type="Pfam" id="PF06094">
    <property type="entry name" value="GGACT"/>
    <property type="match status" value="1"/>
</dbReference>
<dbReference type="Proteomes" id="UP000232638">
    <property type="component" value="Chromosome"/>
</dbReference>
<dbReference type="PANTHER" id="PTHR12510:SF4">
    <property type="entry name" value="GAMMA-GLUTAMYLAMINECYCLOTRANSFERASE"/>
    <property type="match status" value="1"/>
</dbReference>
<gene>
    <name evidence="5" type="ORF">THSYN_06820</name>
</gene>
<accession>A0A2K8U530</accession>
<feature type="active site" description="Proton acceptor" evidence="2">
    <location>
        <position position="74"/>
    </location>
</feature>